<evidence type="ECO:0000313" key="3">
    <source>
        <dbReference type="Proteomes" id="UP000193986"/>
    </source>
</evidence>
<evidence type="ECO:0000313" key="2">
    <source>
        <dbReference type="EMBL" id="ORY31071.1"/>
    </source>
</evidence>
<gene>
    <name evidence="2" type="ORF">BCR39DRAFT_466115</name>
</gene>
<name>A0A1Y2B8A8_9TREE</name>
<sequence>NLNNPHGFMSLPEVRQEVNDILELNSGHNILIDSETGDVFGIVYFRSFDSLSPPQQAEVLDVMRLVDLVSRTTRNIINTNGASHASKAKANPHGLMCEYGWRQSFEPGGTVGRYAPKKTVAAKQQITTLNLEMRKVAEYFDHRFKVLNHMAHQATQTHARQHHIPRFDVQDFTNWEQVPGSNMFSTTRDGFCNTPHRDRDTSPYNIGMFFAGPVINGTFGSRLDRVSRELHGGEFWWAEHGIVVGHAPANSWAEVIWRGDRDYHGTLSCWLSEGFSFDKVNRWGSSCQITGALQNRVRLMKERQDPRMAHAL</sequence>
<dbReference type="AlphaFoldDB" id="A0A1Y2B8A8"/>
<dbReference type="InterPro" id="IPR046798">
    <property type="entry name" value="2OG-FeII_Oxy_6"/>
</dbReference>
<protein>
    <recommendedName>
        <fullName evidence="1">Tet-like 2OG-Fe(II) oxygenase domain-containing protein</fullName>
    </recommendedName>
</protein>
<proteinExistence type="predicted"/>
<accession>A0A1Y2B8A8</accession>
<reference evidence="2 3" key="1">
    <citation type="submission" date="2016-07" db="EMBL/GenBank/DDBJ databases">
        <title>Pervasive Adenine N6-methylation of Active Genes in Fungi.</title>
        <authorList>
            <consortium name="DOE Joint Genome Institute"/>
            <person name="Mondo S.J."/>
            <person name="Dannebaum R.O."/>
            <person name="Kuo R.C."/>
            <person name="Labutti K."/>
            <person name="Haridas S."/>
            <person name="Kuo A."/>
            <person name="Salamov A."/>
            <person name="Ahrendt S.R."/>
            <person name="Lipzen A."/>
            <person name="Sullivan W."/>
            <person name="Andreopoulos W.B."/>
            <person name="Clum A."/>
            <person name="Lindquist E."/>
            <person name="Daum C."/>
            <person name="Ramamoorthy G.K."/>
            <person name="Gryganskyi A."/>
            <person name="Culley D."/>
            <person name="Magnuson J.K."/>
            <person name="James T.Y."/>
            <person name="O'Malley M.A."/>
            <person name="Stajich J.E."/>
            <person name="Spatafora J.W."/>
            <person name="Visel A."/>
            <person name="Grigoriev I.V."/>
        </authorList>
    </citation>
    <scope>NUCLEOTIDE SEQUENCE [LARGE SCALE GENOMIC DNA]</scope>
    <source>
        <strain evidence="2 3">68-887.2</strain>
    </source>
</reference>
<feature type="domain" description="Tet-like 2OG-Fe(II) oxygenase" evidence="1">
    <location>
        <begin position="84"/>
        <end position="267"/>
    </location>
</feature>
<evidence type="ECO:0000259" key="1">
    <source>
        <dbReference type="Pfam" id="PF20515"/>
    </source>
</evidence>
<comment type="caution">
    <text evidence="2">The sequence shown here is derived from an EMBL/GenBank/DDBJ whole genome shotgun (WGS) entry which is preliminary data.</text>
</comment>
<feature type="non-terminal residue" evidence="2">
    <location>
        <position position="1"/>
    </location>
</feature>
<dbReference type="Pfam" id="PF20515">
    <property type="entry name" value="2OG-FeII_Oxy_6"/>
    <property type="match status" value="1"/>
</dbReference>
<dbReference type="Proteomes" id="UP000193986">
    <property type="component" value="Unassembled WGS sequence"/>
</dbReference>
<dbReference type="InParanoid" id="A0A1Y2B8A8"/>
<dbReference type="EMBL" id="MCFC01000017">
    <property type="protein sequence ID" value="ORY31071.1"/>
    <property type="molecule type" value="Genomic_DNA"/>
</dbReference>
<organism evidence="2 3">
    <name type="scientific">Naematelia encephala</name>
    <dbReference type="NCBI Taxonomy" id="71784"/>
    <lineage>
        <taxon>Eukaryota</taxon>
        <taxon>Fungi</taxon>
        <taxon>Dikarya</taxon>
        <taxon>Basidiomycota</taxon>
        <taxon>Agaricomycotina</taxon>
        <taxon>Tremellomycetes</taxon>
        <taxon>Tremellales</taxon>
        <taxon>Naemateliaceae</taxon>
        <taxon>Naematelia</taxon>
    </lineage>
</organism>
<keyword evidence="3" id="KW-1185">Reference proteome</keyword>
<dbReference type="OrthoDB" id="3132747at2759"/>